<keyword evidence="1" id="KW-0694">RNA-binding</keyword>
<dbReference type="PANTHER" id="PTHR12826">
    <property type="entry name" value="RIBONUCLEASE Y"/>
    <property type="match status" value="1"/>
</dbReference>
<reference evidence="2" key="1">
    <citation type="submission" date="2020-06" db="EMBL/GenBank/DDBJ databases">
        <authorList>
            <person name="Li T."/>
            <person name="Hu X."/>
            <person name="Zhang T."/>
            <person name="Song X."/>
            <person name="Zhang H."/>
            <person name="Dai N."/>
            <person name="Sheng W."/>
            <person name="Hou X."/>
            <person name="Wei L."/>
        </authorList>
    </citation>
    <scope>NUCLEOTIDE SEQUENCE</scope>
    <source>
        <strain evidence="2">G02</strain>
        <tissue evidence="2">Leaf</tissue>
    </source>
</reference>
<dbReference type="PANTHER" id="PTHR12826:SF13">
    <property type="entry name" value="RNA-BINDING PROTEIN PNO1"/>
    <property type="match status" value="1"/>
</dbReference>
<name>A0AAW2PZ88_SESRA</name>
<proteinExistence type="predicted"/>
<gene>
    <name evidence="2" type="ORF">Sradi_3773900</name>
</gene>
<protein>
    <submittedName>
        <fullName evidence="2">RNA-binding protein pno1</fullName>
    </submittedName>
</protein>
<accession>A0AAW2PZ88</accession>
<sequence>MGRYNFAKSLSPTPPHSLKKYWLKICTAIYDEMKIDICMKVKARIVMLKTLSDTPISNLQKCADFLHAFMLGFDFTDAVALLRLEGVRGVL</sequence>
<dbReference type="EMBL" id="JACGWJ010000016">
    <property type="protein sequence ID" value="KAL0360894.1"/>
    <property type="molecule type" value="Genomic_DNA"/>
</dbReference>
<reference evidence="2" key="2">
    <citation type="journal article" date="2024" name="Plant">
        <title>Genomic evolution and insights into agronomic trait innovations of Sesamum species.</title>
        <authorList>
            <person name="Miao H."/>
            <person name="Wang L."/>
            <person name="Qu L."/>
            <person name="Liu H."/>
            <person name="Sun Y."/>
            <person name="Le M."/>
            <person name="Wang Q."/>
            <person name="Wei S."/>
            <person name="Zheng Y."/>
            <person name="Lin W."/>
            <person name="Duan Y."/>
            <person name="Cao H."/>
            <person name="Xiong S."/>
            <person name="Wang X."/>
            <person name="Wei L."/>
            <person name="Li C."/>
            <person name="Ma Q."/>
            <person name="Ju M."/>
            <person name="Zhao R."/>
            <person name="Li G."/>
            <person name="Mu C."/>
            <person name="Tian Q."/>
            <person name="Mei H."/>
            <person name="Zhang T."/>
            <person name="Gao T."/>
            <person name="Zhang H."/>
        </authorList>
    </citation>
    <scope>NUCLEOTIDE SEQUENCE</scope>
    <source>
        <strain evidence="2">G02</strain>
    </source>
</reference>
<dbReference type="AlphaFoldDB" id="A0AAW2PZ88"/>
<dbReference type="GO" id="GO:0005634">
    <property type="term" value="C:nucleus"/>
    <property type="evidence" value="ECO:0007669"/>
    <property type="project" value="TreeGrafter"/>
</dbReference>
<comment type="caution">
    <text evidence="2">The sequence shown here is derived from an EMBL/GenBank/DDBJ whole genome shotgun (WGS) entry which is preliminary data.</text>
</comment>
<dbReference type="GO" id="GO:0003723">
    <property type="term" value="F:RNA binding"/>
    <property type="evidence" value="ECO:0007669"/>
    <property type="project" value="UniProtKB-KW"/>
</dbReference>
<evidence type="ECO:0000256" key="1">
    <source>
        <dbReference type="ARBA" id="ARBA00022884"/>
    </source>
</evidence>
<organism evidence="2">
    <name type="scientific">Sesamum radiatum</name>
    <name type="common">Black benniseed</name>
    <dbReference type="NCBI Taxonomy" id="300843"/>
    <lineage>
        <taxon>Eukaryota</taxon>
        <taxon>Viridiplantae</taxon>
        <taxon>Streptophyta</taxon>
        <taxon>Embryophyta</taxon>
        <taxon>Tracheophyta</taxon>
        <taxon>Spermatophyta</taxon>
        <taxon>Magnoliopsida</taxon>
        <taxon>eudicotyledons</taxon>
        <taxon>Gunneridae</taxon>
        <taxon>Pentapetalae</taxon>
        <taxon>asterids</taxon>
        <taxon>lamiids</taxon>
        <taxon>Lamiales</taxon>
        <taxon>Pedaliaceae</taxon>
        <taxon>Sesamum</taxon>
    </lineage>
</organism>
<evidence type="ECO:0000313" key="2">
    <source>
        <dbReference type="EMBL" id="KAL0360894.1"/>
    </source>
</evidence>